<dbReference type="EMBL" id="CP042266">
    <property type="protein sequence ID" value="QDY78766.1"/>
    <property type="molecule type" value="Genomic_DNA"/>
</dbReference>
<reference evidence="2 3" key="1">
    <citation type="submission" date="2019-07" db="EMBL/GenBank/DDBJ databases">
        <authorList>
            <person name="Zhu P."/>
        </authorList>
    </citation>
    <scope>NUCLEOTIDE SEQUENCE [LARGE SCALE GENOMIC DNA]</scope>
    <source>
        <strain evidence="2 3">SSL-25</strain>
    </source>
</reference>
<accession>A0A5B8JBM1</accession>
<sequence length="285" mass="31025">MTDPDFLPRFHGRVVPWITPWSATPALPEPVVLDRKGHRIAYADESVHDRAYDGVLLARGRGRRGGDAGGRPLYEQLDPRRQRRALSHLLCQVCGGQPPPTRHGLLWLLAGPPEDDPEDVLTITPPICPEPCAVLATEQCPALAHGYTALWVGHPRAWGYRGTLHTPALARSEKPVQLPYGDPRLPWLLADLTVTRLMGCTITNLAGGQGRPGAPDHGTRTTRRTPLIAAGTHPKTSSGHTAMPSLPDVQGRGVHSTPDMADCEHDWVGWSGKTRCRLCGATQQQ</sequence>
<keyword evidence="3" id="KW-1185">Reference proteome</keyword>
<evidence type="ECO:0000313" key="2">
    <source>
        <dbReference type="EMBL" id="QDY78766.1"/>
    </source>
</evidence>
<gene>
    <name evidence="2" type="ORF">FQU76_22155</name>
</gene>
<dbReference type="OrthoDB" id="3689934at2"/>
<dbReference type="RefSeq" id="WP_146482083.1">
    <property type="nucleotide sequence ID" value="NZ_CP042266.1"/>
</dbReference>
<dbReference type="AlphaFoldDB" id="A0A5B8JBM1"/>
<evidence type="ECO:0000256" key="1">
    <source>
        <dbReference type="SAM" id="MobiDB-lite"/>
    </source>
</evidence>
<name>A0A5B8JBM1_9ACTN</name>
<proteinExistence type="predicted"/>
<protein>
    <submittedName>
        <fullName evidence="2">Uncharacterized protein</fullName>
    </submittedName>
</protein>
<dbReference type="KEGG" id="sqz:FQU76_22155"/>
<feature type="region of interest" description="Disordered" evidence="1">
    <location>
        <begin position="230"/>
        <end position="255"/>
    </location>
</feature>
<evidence type="ECO:0000313" key="3">
    <source>
        <dbReference type="Proteomes" id="UP000320580"/>
    </source>
</evidence>
<organism evidence="2 3">
    <name type="scientific">Streptomyces qinzhouensis</name>
    <dbReference type="NCBI Taxonomy" id="2599401"/>
    <lineage>
        <taxon>Bacteria</taxon>
        <taxon>Bacillati</taxon>
        <taxon>Actinomycetota</taxon>
        <taxon>Actinomycetes</taxon>
        <taxon>Kitasatosporales</taxon>
        <taxon>Streptomycetaceae</taxon>
        <taxon>Streptomyces</taxon>
    </lineage>
</organism>
<dbReference type="Proteomes" id="UP000320580">
    <property type="component" value="Chromosome"/>
</dbReference>